<accession>A0ABV0PFU1</accession>
<evidence type="ECO:0000313" key="3">
    <source>
        <dbReference type="Proteomes" id="UP001476798"/>
    </source>
</evidence>
<evidence type="ECO:0000313" key="2">
    <source>
        <dbReference type="EMBL" id="MEQ2182232.1"/>
    </source>
</evidence>
<protein>
    <submittedName>
        <fullName evidence="2">Uncharacterized protein</fullName>
    </submittedName>
</protein>
<evidence type="ECO:0000256" key="1">
    <source>
        <dbReference type="SAM" id="Coils"/>
    </source>
</evidence>
<reference evidence="2 3" key="1">
    <citation type="submission" date="2021-06" db="EMBL/GenBank/DDBJ databases">
        <authorList>
            <person name="Palmer J.M."/>
        </authorList>
    </citation>
    <scope>NUCLEOTIDE SEQUENCE [LARGE SCALE GENOMIC DNA]</scope>
    <source>
        <strain evidence="2 3">GA_2019</strain>
        <tissue evidence="2">Muscle</tissue>
    </source>
</reference>
<organism evidence="2 3">
    <name type="scientific">Goodea atripinnis</name>
    <dbReference type="NCBI Taxonomy" id="208336"/>
    <lineage>
        <taxon>Eukaryota</taxon>
        <taxon>Metazoa</taxon>
        <taxon>Chordata</taxon>
        <taxon>Craniata</taxon>
        <taxon>Vertebrata</taxon>
        <taxon>Euteleostomi</taxon>
        <taxon>Actinopterygii</taxon>
        <taxon>Neopterygii</taxon>
        <taxon>Teleostei</taxon>
        <taxon>Neoteleostei</taxon>
        <taxon>Acanthomorphata</taxon>
        <taxon>Ovalentaria</taxon>
        <taxon>Atherinomorphae</taxon>
        <taxon>Cyprinodontiformes</taxon>
        <taxon>Goodeidae</taxon>
        <taxon>Goodea</taxon>
    </lineage>
</organism>
<name>A0ABV0PFU1_9TELE</name>
<dbReference type="InterPro" id="IPR004244">
    <property type="entry name" value="Transposase_22"/>
</dbReference>
<comment type="caution">
    <text evidence="2">The sequence shown here is derived from an EMBL/GenBank/DDBJ whole genome shotgun (WGS) entry which is preliminary data.</text>
</comment>
<keyword evidence="3" id="KW-1185">Reference proteome</keyword>
<gene>
    <name evidence="2" type="ORF">GOODEAATRI_020190</name>
</gene>
<dbReference type="Proteomes" id="UP001476798">
    <property type="component" value="Unassembled WGS sequence"/>
</dbReference>
<dbReference type="Gene3D" id="3.30.70.1820">
    <property type="entry name" value="L1 transposable element, RRM domain"/>
    <property type="match status" value="1"/>
</dbReference>
<proteinExistence type="predicted"/>
<dbReference type="PANTHER" id="PTHR11505">
    <property type="entry name" value="L1 TRANSPOSABLE ELEMENT-RELATED"/>
    <property type="match status" value="1"/>
</dbReference>
<sequence>MESHPEDNEQKLAEEISWFDSNQHPLQVCLATPLPDSRLKPPVMKMEKFTSTVHLLTLDVNQQREDLDDMKNIIQKLKAENKALKINIADCQRYSRRWSLKLHGVKEKEGEDLRHKITDILGSTAPKLRTDLEDGIDIVHRMGQRRQDQSCRPTIILFALRRVRDAVWREAKGSKFLFDNKLRITEALSPEDKEAREKLWPLVKKAREDGKKASFHGPFAFINGKKIDPPEVI</sequence>
<keyword evidence="1" id="KW-0175">Coiled coil</keyword>
<dbReference type="EMBL" id="JAHRIO010071828">
    <property type="protein sequence ID" value="MEQ2182232.1"/>
    <property type="molecule type" value="Genomic_DNA"/>
</dbReference>
<feature type="coiled-coil region" evidence="1">
    <location>
        <begin position="60"/>
        <end position="94"/>
    </location>
</feature>